<dbReference type="OrthoDB" id="5570127at2759"/>
<dbReference type="FunFam" id="1.10.1070.11:FF:000055">
    <property type="entry name" value="PIKK family atypical protein kinase"/>
    <property type="match status" value="1"/>
</dbReference>
<evidence type="ECO:0000259" key="5">
    <source>
        <dbReference type="PROSITE" id="PS51190"/>
    </source>
</evidence>
<dbReference type="GO" id="GO:0000723">
    <property type="term" value="P:telomere maintenance"/>
    <property type="evidence" value="ECO:0000318"/>
    <property type="project" value="GO_Central"/>
</dbReference>
<dbReference type="Proteomes" id="UP000001542">
    <property type="component" value="Unassembled WGS sequence"/>
</dbReference>
<dbReference type="InterPro" id="IPR050517">
    <property type="entry name" value="DDR_Repair_Kinase"/>
</dbReference>
<reference evidence="6" key="2">
    <citation type="journal article" date="2007" name="Science">
        <title>Draft genome sequence of the sexually transmitted pathogen Trichomonas vaginalis.</title>
        <authorList>
            <person name="Carlton J.M."/>
            <person name="Hirt R.P."/>
            <person name="Silva J.C."/>
            <person name="Delcher A.L."/>
            <person name="Schatz M."/>
            <person name="Zhao Q."/>
            <person name="Wortman J.R."/>
            <person name="Bidwell S.L."/>
            <person name="Alsmark U.C.M."/>
            <person name="Besteiro S."/>
            <person name="Sicheritz-Ponten T."/>
            <person name="Noel C.J."/>
            <person name="Dacks J.B."/>
            <person name="Foster P.G."/>
            <person name="Simillion C."/>
            <person name="Van de Peer Y."/>
            <person name="Miranda-Saavedra D."/>
            <person name="Barton G.J."/>
            <person name="Westrop G.D."/>
            <person name="Mueller S."/>
            <person name="Dessi D."/>
            <person name="Fiori P.L."/>
            <person name="Ren Q."/>
            <person name="Paulsen I."/>
            <person name="Zhang H."/>
            <person name="Bastida-Corcuera F.D."/>
            <person name="Simoes-Barbosa A."/>
            <person name="Brown M.T."/>
            <person name="Hayes R.D."/>
            <person name="Mukherjee M."/>
            <person name="Okumura C.Y."/>
            <person name="Schneider R."/>
            <person name="Smith A.J."/>
            <person name="Vanacova S."/>
            <person name="Villalvazo M."/>
            <person name="Haas B.J."/>
            <person name="Pertea M."/>
            <person name="Feldblyum T.V."/>
            <person name="Utterback T.R."/>
            <person name="Shu C.L."/>
            <person name="Osoegawa K."/>
            <person name="de Jong P.J."/>
            <person name="Hrdy I."/>
            <person name="Horvathova L."/>
            <person name="Zubacova Z."/>
            <person name="Dolezal P."/>
            <person name="Malik S.B."/>
            <person name="Logsdon J.M. Jr."/>
            <person name="Henze K."/>
            <person name="Gupta A."/>
            <person name="Wang C.C."/>
            <person name="Dunne R.L."/>
            <person name="Upcroft J.A."/>
            <person name="Upcroft P."/>
            <person name="White O."/>
            <person name="Salzberg S.L."/>
            <person name="Tang P."/>
            <person name="Chiu C.-H."/>
            <person name="Lee Y.-S."/>
            <person name="Embley T.M."/>
            <person name="Coombs G.H."/>
            <person name="Mottram J.C."/>
            <person name="Tachezy J."/>
            <person name="Fraser-Liggett C.M."/>
            <person name="Johnson P.J."/>
        </authorList>
    </citation>
    <scope>NUCLEOTIDE SEQUENCE [LARGE SCALE GENOMIC DNA]</scope>
    <source>
        <strain evidence="6">G3</strain>
    </source>
</reference>
<dbReference type="Gene3D" id="1.10.1070.11">
    <property type="entry name" value="Phosphatidylinositol 3-/4-kinase, catalytic domain"/>
    <property type="match status" value="1"/>
</dbReference>
<sequence>MDDYLKQILASAVPLNESLKSSDLMSSSKMVQSKIIDLFRFTSVQLAPSFLTKILGFIEEDAQSADKRKRHASAICLTAIIALYPFDHQVPLFSPIIDKLLKPGYKPLVQVGASVAGRIARINGPNRDKYLSILVHKSQTYLERFDNPDERYAAAVIWHELAHVAPELFYRLGTNFANVVCNALLNHDQQINEILTETIEYLFTSESASIGTNFLIETHNILMFTTIKNFSEVHNAEEIIGSMQILMVLLKLQPTISKRNAKNLLYPQCQKLISSPNTEIAFFALETIFQMARLEVIEITHEEHTNIFNILASWGFKQPEETLYLIQDMIEIFKRFDTKSCQQLLQLINIFNEKLPPSIGPPAAFEITITAIASFPNFNANISAFITNVRRILEKSQVPLQIHRLLAALNKSIPQWSSTFNMFKQQILDIIRQELTHQSTLTDRLVIVLHALYELPAVETHDAIDLASLIEKLMVSKDIDVRRLVVGAIVHLFKSSEGNLPLRLMIRMVKFAIDDSSRFVRLYSVKSFIPETYPYISQQEVFPTFCRFLNDEFVEVRQTALNVIKQLPIFNFTVVRNMMLSSLKQMNPNLSIIVPSTMPVWIVFPQILEASKPFLHLYAEGIFETISDMLRKRFTLYKDQTLIFANSTILREVDTSLIQSIQSLYLICPDIVPLQPIITILRDMFELPVHPWTKIVGMKSLKVLAESGVSFGDMLMPTLLDILQNNNNSKLLIKTLKVIGCLGKNKVEFMNHKKQNIFRSSITNISIFKNYFIQRIYPYLFKIFHSISIISVQESAFRCMLQIFHEEPSIIPDMLPEMVNHVLPFIKSMKGEKLSTFLNLLGQMISDSGIHIMKFIDTVYDVIKEHWLEECTNECSKNLSFIVKSTGGQCDSILTLVISNAFLLLKSRSNDNCVFELFSLLKTIVIYSIPYRQTIIAGIVDLLNTPEMSISVMDSCFDLIEYILTEMHPESLLSPIRRCLEVISVRSQMRWRDRASYLLAIMKENQRSSCTAPFVPQVQQKIVNFSKITIETFKAALKSLAGHIKATPIEISQSFEIFKQQLIKLSPIAPIRCTKCLEVRPSFLFPFAFFASYMSFDESEYKLISKRLYEIMKLPNLPDDVLLQLLNLIEFAVLSRIDLGIDTKFLIEKSIKLQRYDIAFSIIESIPLVKNTPITPDLLQDLSITNYAIGRKTDAYEIAKRVPKLEISAAMMLEDWTKALELISSEKEPDRYVTETVECLAEVEKWEDILLYSDKFDQQSLANQAKISRFFWTAEMNCGDKKKSLEYVYRTGGYNTEDCIQKAILFINLGDFDSAKETIHLGWRYLTANVQNIARNNKSMFEKKLFLAEQLHQLQEVLDCHRDKNYVSKFRKNWSDKLPQMRDDYERQNQLFQIVRLIPDAIDLDDFAINILSSTLYAKKQDEAMRLANLFFPDKNSQSSKYSKIMLLDSKERLETGLKSLDEFDGYFRKRLENQVGKDLFQQATSIEQLKEAETHLLKGDRNYDKITDTQIILANATGSEDIAISAIKAIKTRVTTKTKARKLYLMHLISLILKFCESESVCNSISDVFESLDSSIAVLVASFILTLITNKNKRVSETAVKIIHHAMQSLDEIFFFNLNRELQNHPDNELLEDLTDDIKRYHSITFSHINLISSGLIKMAHNMWGATIRLLSEFVESKSIETINKIVQVVSVPNYCHIESDFKKYFGKRLSTFTEEIINRGHVEEQDFEHAEELLLSMSQMQDSIRVIPISSFNQQLERKTTWQVGIPFSKAIEGEVKLTKFFHSVQNLENGLIVSMVGSDGRKYSFFLRRTKENIFLSDEFVSLLSATSPRLQSLKKRCNLMIAKDVSFKERIKGSTTLLNLIFSYRQSTASHEEISYEEQDVRLLILKERGKDDLAKSILTSSISAMKWAERQITFSKTLGIISALFYVGGCSDTSLNDILFDKASGALDYSSFIVNTHSQPVPFRLTAMLERALGTAGVNGTFRSYLVSTLEDIRSYKRGLAPALQFAVMRPPFDKYFVPTSYIGTFTSEFNSSEEVDSVYPRIKGFGSLEKEVDDLIKQATNVENLAKMPLSWIPWW</sequence>
<evidence type="ECO:0000256" key="3">
    <source>
        <dbReference type="ARBA" id="ARBA00022763"/>
    </source>
</evidence>
<dbReference type="EMBL" id="DS113791">
    <property type="protein sequence ID" value="EAX95733.1"/>
    <property type="molecule type" value="Genomic_DNA"/>
</dbReference>
<dbReference type="GO" id="GO:0004674">
    <property type="term" value="F:protein serine/threonine kinase activity"/>
    <property type="evidence" value="ECO:0000318"/>
    <property type="project" value="GO_Central"/>
</dbReference>
<keyword evidence="4" id="KW-0539">Nucleus</keyword>
<dbReference type="GO" id="GO:0005694">
    <property type="term" value="C:chromosome"/>
    <property type="evidence" value="ECO:0000318"/>
    <property type="project" value="GO_Central"/>
</dbReference>
<dbReference type="PANTHER" id="PTHR11139">
    <property type="entry name" value="ATAXIA TELANGIECTASIA MUTATED ATM -RELATED"/>
    <property type="match status" value="1"/>
</dbReference>
<evidence type="ECO:0000256" key="2">
    <source>
        <dbReference type="ARBA" id="ARBA00022527"/>
    </source>
</evidence>
<evidence type="ECO:0000313" key="6">
    <source>
        <dbReference type="EMBL" id="EAX95733.1"/>
    </source>
</evidence>
<dbReference type="PROSITE" id="PS51190">
    <property type="entry name" value="FATC"/>
    <property type="match status" value="1"/>
</dbReference>
<gene>
    <name evidence="6" type="ORF">TVAG_123240</name>
</gene>
<dbReference type="GO" id="GO:0000077">
    <property type="term" value="P:DNA damage checkpoint signaling"/>
    <property type="evidence" value="ECO:0000318"/>
    <property type="project" value="GO_Central"/>
</dbReference>
<dbReference type="InterPro" id="IPR036940">
    <property type="entry name" value="PI3/4_kinase_cat_sf"/>
</dbReference>
<name>A2FH95_TRIV3</name>
<keyword evidence="2" id="KW-0723">Serine/threonine-protein kinase</keyword>
<dbReference type="GO" id="GO:0005634">
    <property type="term" value="C:nucleus"/>
    <property type="evidence" value="ECO:0000318"/>
    <property type="project" value="GO_Central"/>
</dbReference>
<keyword evidence="7" id="KW-1185">Reference proteome</keyword>
<evidence type="ECO:0000256" key="4">
    <source>
        <dbReference type="ARBA" id="ARBA00023242"/>
    </source>
</evidence>
<dbReference type="InterPro" id="IPR016024">
    <property type="entry name" value="ARM-type_fold"/>
</dbReference>
<dbReference type="SMR" id="A2FH95"/>
<dbReference type="PANTHER" id="PTHR11139:SF69">
    <property type="entry name" value="SERINE_THREONINE-PROTEIN KINASE ATR"/>
    <property type="match status" value="1"/>
</dbReference>
<dbReference type="InParanoid" id="A2FH95"/>
<dbReference type="InterPro" id="IPR011989">
    <property type="entry name" value="ARM-like"/>
</dbReference>
<dbReference type="Gene3D" id="1.25.10.10">
    <property type="entry name" value="Leucine-rich Repeat Variant"/>
    <property type="match status" value="2"/>
</dbReference>
<dbReference type="Pfam" id="PF02260">
    <property type="entry name" value="FATC"/>
    <property type="match status" value="1"/>
</dbReference>
<proteinExistence type="predicted"/>
<dbReference type="SUPFAM" id="SSF56112">
    <property type="entry name" value="Protein kinase-like (PK-like)"/>
    <property type="match status" value="1"/>
</dbReference>
<keyword evidence="3" id="KW-0227">DNA damage</keyword>
<evidence type="ECO:0000256" key="1">
    <source>
        <dbReference type="ARBA" id="ARBA00004123"/>
    </source>
</evidence>
<dbReference type="GO" id="GO:0006281">
    <property type="term" value="P:DNA repair"/>
    <property type="evidence" value="ECO:0000318"/>
    <property type="project" value="GO_Central"/>
</dbReference>
<comment type="subcellular location">
    <subcellularLocation>
        <location evidence="1">Nucleus</location>
    </subcellularLocation>
</comment>
<dbReference type="InterPro" id="IPR011009">
    <property type="entry name" value="Kinase-like_dom_sf"/>
</dbReference>
<accession>A2FH95</accession>
<evidence type="ECO:0000313" key="7">
    <source>
        <dbReference type="Proteomes" id="UP000001542"/>
    </source>
</evidence>
<dbReference type="SMART" id="SM01343">
    <property type="entry name" value="FATC"/>
    <property type="match status" value="1"/>
</dbReference>
<protein>
    <submittedName>
        <fullName evidence="6">FATC domain containing protein</fullName>
    </submittedName>
</protein>
<dbReference type="InterPro" id="IPR003152">
    <property type="entry name" value="FATC_dom"/>
</dbReference>
<dbReference type="VEuPathDB" id="TrichDB:TVAGG3_0181390"/>
<feature type="domain" description="FATC" evidence="5">
    <location>
        <begin position="2050"/>
        <end position="2082"/>
    </location>
</feature>
<dbReference type="FunFam" id="1.25.10.10:FF:001924">
    <property type="entry name" value="Non-specific serine/threonine protein kinase"/>
    <property type="match status" value="1"/>
</dbReference>
<dbReference type="SUPFAM" id="SSF48371">
    <property type="entry name" value="ARM repeat"/>
    <property type="match status" value="1"/>
</dbReference>
<dbReference type="VEuPathDB" id="TrichDB:TVAG_123240"/>
<keyword evidence="2" id="KW-0808">Transferase</keyword>
<reference evidence="6" key="1">
    <citation type="submission" date="2006-10" db="EMBL/GenBank/DDBJ databases">
        <authorList>
            <person name="Amadeo P."/>
            <person name="Zhao Q."/>
            <person name="Wortman J."/>
            <person name="Fraser-Liggett C."/>
            <person name="Carlton J."/>
        </authorList>
    </citation>
    <scope>NUCLEOTIDE SEQUENCE</scope>
    <source>
        <strain evidence="6">G3</strain>
    </source>
</reference>
<dbReference type="KEGG" id="tva:4753495"/>
<keyword evidence="2" id="KW-0418">Kinase</keyword>
<dbReference type="RefSeq" id="XP_001308663.1">
    <property type="nucleotide sequence ID" value="XM_001308662.1"/>
</dbReference>
<organism evidence="6 7">
    <name type="scientific">Trichomonas vaginalis (strain ATCC PRA-98 / G3)</name>
    <dbReference type="NCBI Taxonomy" id="412133"/>
    <lineage>
        <taxon>Eukaryota</taxon>
        <taxon>Metamonada</taxon>
        <taxon>Parabasalia</taxon>
        <taxon>Trichomonadida</taxon>
        <taxon>Trichomonadidae</taxon>
        <taxon>Trichomonas</taxon>
    </lineage>
</organism>
<dbReference type="eggNOG" id="KOG0891">
    <property type="taxonomic scope" value="Eukaryota"/>
</dbReference>
<dbReference type="STRING" id="5722.A2FH95"/>